<proteinExistence type="predicted"/>
<dbReference type="Proteomes" id="UP000499080">
    <property type="component" value="Unassembled WGS sequence"/>
</dbReference>
<organism evidence="1 2">
    <name type="scientific">Araneus ventricosus</name>
    <name type="common">Orbweaver spider</name>
    <name type="synonym">Epeira ventricosa</name>
    <dbReference type="NCBI Taxonomy" id="182803"/>
    <lineage>
        <taxon>Eukaryota</taxon>
        <taxon>Metazoa</taxon>
        <taxon>Ecdysozoa</taxon>
        <taxon>Arthropoda</taxon>
        <taxon>Chelicerata</taxon>
        <taxon>Arachnida</taxon>
        <taxon>Araneae</taxon>
        <taxon>Araneomorphae</taxon>
        <taxon>Entelegynae</taxon>
        <taxon>Araneoidea</taxon>
        <taxon>Araneidae</taxon>
        <taxon>Araneus</taxon>
    </lineage>
</organism>
<evidence type="ECO:0000313" key="1">
    <source>
        <dbReference type="EMBL" id="GBN36625.1"/>
    </source>
</evidence>
<reference evidence="1 2" key="1">
    <citation type="journal article" date="2019" name="Sci. Rep.">
        <title>Orb-weaving spider Araneus ventricosus genome elucidates the spidroin gene catalogue.</title>
        <authorList>
            <person name="Kono N."/>
            <person name="Nakamura H."/>
            <person name="Ohtoshi R."/>
            <person name="Moran D.A.P."/>
            <person name="Shinohara A."/>
            <person name="Yoshida Y."/>
            <person name="Fujiwara M."/>
            <person name="Mori M."/>
            <person name="Tomita M."/>
            <person name="Arakawa K."/>
        </authorList>
    </citation>
    <scope>NUCLEOTIDE SEQUENCE [LARGE SCALE GENOMIC DNA]</scope>
</reference>
<evidence type="ECO:0000313" key="2">
    <source>
        <dbReference type="Proteomes" id="UP000499080"/>
    </source>
</evidence>
<comment type="caution">
    <text evidence="1">The sequence shown here is derived from an EMBL/GenBank/DDBJ whole genome shotgun (WGS) entry which is preliminary data.</text>
</comment>
<dbReference type="EMBL" id="BGPR01008872">
    <property type="protein sequence ID" value="GBN36625.1"/>
    <property type="molecule type" value="Genomic_DNA"/>
</dbReference>
<gene>
    <name evidence="1" type="ORF">AVEN_136409_1</name>
</gene>
<dbReference type="AlphaFoldDB" id="A0A4Y2NB63"/>
<protein>
    <submittedName>
        <fullName evidence="1">Uncharacterized protein</fullName>
    </submittedName>
</protein>
<sequence>MDVHLPSDSRATHSVARGNREEGVGCNLLHFAVGRFCVTALLEEGPCINCCLLSLSLCWGQKNKRFRELLGLWNDPARPSVCSTDQLFHAADDVSWLLSFPNRSIYLLLTMPASYGKEMERLRKLLAEVETDEDSDFDNEDK</sequence>
<accession>A0A4Y2NB63</accession>
<name>A0A4Y2NB63_ARAVE</name>
<keyword evidence="2" id="KW-1185">Reference proteome</keyword>